<keyword evidence="2" id="KW-0732">Signal</keyword>
<protein>
    <recommendedName>
        <fullName evidence="5">MYXO-CTERM domain-containing protein</fullName>
    </recommendedName>
</protein>
<keyword evidence="1" id="KW-0812">Transmembrane</keyword>
<feature type="transmembrane region" description="Helical" evidence="1">
    <location>
        <begin position="44"/>
        <end position="62"/>
    </location>
</feature>
<reference evidence="3 4" key="1">
    <citation type="submission" date="2019-12" db="EMBL/GenBank/DDBJ databases">
        <title>Genomic-based taxomic classification of the family Erythrobacteraceae.</title>
        <authorList>
            <person name="Xu L."/>
        </authorList>
    </citation>
    <scope>NUCLEOTIDE SEQUENCE [LARGE SCALE GENOMIC DNA]</scope>
    <source>
        <strain evidence="3 4">MCCC 1A09962</strain>
    </source>
</reference>
<evidence type="ECO:0000256" key="2">
    <source>
        <dbReference type="SAM" id="SignalP"/>
    </source>
</evidence>
<name>A0A844ZG08_9SPHN</name>
<organism evidence="3 4">
    <name type="scientific">Parapontixanthobacter aurantiacus</name>
    <dbReference type="NCBI Taxonomy" id="1463599"/>
    <lineage>
        <taxon>Bacteria</taxon>
        <taxon>Pseudomonadati</taxon>
        <taxon>Pseudomonadota</taxon>
        <taxon>Alphaproteobacteria</taxon>
        <taxon>Sphingomonadales</taxon>
        <taxon>Erythrobacteraceae</taxon>
        <taxon>Parapontixanthobacter</taxon>
    </lineage>
</organism>
<dbReference type="RefSeq" id="WP_160681210.1">
    <property type="nucleotide sequence ID" value="NZ_WTYW01000001.1"/>
</dbReference>
<keyword evidence="4" id="KW-1185">Reference proteome</keyword>
<evidence type="ECO:0000313" key="3">
    <source>
        <dbReference type="EMBL" id="MXO84669.1"/>
    </source>
</evidence>
<proteinExistence type="predicted"/>
<gene>
    <name evidence="3" type="ORF">GRI38_01295</name>
</gene>
<feature type="signal peptide" evidence="2">
    <location>
        <begin position="1"/>
        <end position="25"/>
    </location>
</feature>
<dbReference type="EMBL" id="WTYW01000001">
    <property type="protein sequence ID" value="MXO84669.1"/>
    <property type="molecule type" value="Genomic_DNA"/>
</dbReference>
<keyword evidence="1" id="KW-1133">Transmembrane helix</keyword>
<dbReference type="AlphaFoldDB" id="A0A844ZG08"/>
<evidence type="ECO:0000313" key="4">
    <source>
        <dbReference type="Proteomes" id="UP000433104"/>
    </source>
</evidence>
<evidence type="ECO:0000256" key="1">
    <source>
        <dbReference type="SAM" id="Phobius"/>
    </source>
</evidence>
<dbReference type="Proteomes" id="UP000433104">
    <property type="component" value="Unassembled WGS sequence"/>
</dbReference>
<sequence>MRKTIAAALALAIIATPLAAQQAMAGLDRANAPVSGESELGGNNDLFFVAGIAAVAAAVLLLSEDDQEEPVSAG</sequence>
<comment type="caution">
    <text evidence="3">The sequence shown here is derived from an EMBL/GenBank/DDBJ whole genome shotgun (WGS) entry which is preliminary data.</text>
</comment>
<accession>A0A844ZG08</accession>
<feature type="chain" id="PRO_5032804226" description="MYXO-CTERM domain-containing protein" evidence="2">
    <location>
        <begin position="26"/>
        <end position="74"/>
    </location>
</feature>
<keyword evidence="1" id="KW-0472">Membrane</keyword>
<evidence type="ECO:0008006" key="5">
    <source>
        <dbReference type="Google" id="ProtNLM"/>
    </source>
</evidence>